<evidence type="ECO:0000313" key="2">
    <source>
        <dbReference type="Proteomes" id="UP001152795"/>
    </source>
</evidence>
<gene>
    <name evidence="1" type="ORF">PACLA_8A062557</name>
</gene>
<dbReference type="InterPro" id="IPR000477">
    <property type="entry name" value="RT_dom"/>
</dbReference>
<dbReference type="OrthoDB" id="4842715at2759"/>
<dbReference type="AlphaFoldDB" id="A0A7D9DE03"/>
<organism evidence="1 2">
    <name type="scientific">Paramuricea clavata</name>
    <name type="common">Red gorgonian</name>
    <name type="synonym">Violescent sea-whip</name>
    <dbReference type="NCBI Taxonomy" id="317549"/>
    <lineage>
        <taxon>Eukaryota</taxon>
        <taxon>Metazoa</taxon>
        <taxon>Cnidaria</taxon>
        <taxon>Anthozoa</taxon>
        <taxon>Octocorallia</taxon>
        <taxon>Malacalcyonacea</taxon>
        <taxon>Plexauridae</taxon>
        <taxon>Paramuricea</taxon>
    </lineage>
</organism>
<proteinExistence type="predicted"/>
<name>A0A7D9DE03_PARCT</name>
<comment type="caution">
    <text evidence="1">The sequence shown here is derived from an EMBL/GenBank/DDBJ whole genome shotgun (WGS) entry which is preliminary data.</text>
</comment>
<dbReference type="PANTHER" id="PTHR46670:SF3">
    <property type="entry name" value="ENDONUCLEASE_EXONUCLEASE_PHOSPHATASE DOMAIN-CONTAINING PROTEIN"/>
    <property type="match status" value="1"/>
</dbReference>
<dbReference type="Proteomes" id="UP001152795">
    <property type="component" value="Unassembled WGS sequence"/>
</dbReference>
<accession>A0A7D9DE03</accession>
<sequence length="205" mass="23543">MNYCIGPMHKPPSDVEDLVACHDTTLKAVLDKHVPSKTKIIVKRPRVPWFNEQLRKAKRGRQKTERKWRLSKLESDFAIFKVKRNAVNRLIATVRTEYYRNSLLNETSLKRTRVTRENYPNPQIASPVTEAIVSQFSEFTSLSESDAKRSRRTVIRGTVSEKFDVLHGVPQGSCLGPLLFTIHASKLFDVIEKHLPISHCYADDI</sequence>
<reference evidence="1" key="1">
    <citation type="submission" date="2020-04" db="EMBL/GenBank/DDBJ databases">
        <authorList>
            <person name="Alioto T."/>
            <person name="Alioto T."/>
            <person name="Gomez Garrido J."/>
        </authorList>
    </citation>
    <scope>NUCLEOTIDE SEQUENCE</scope>
    <source>
        <strain evidence="1">A484AB</strain>
    </source>
</reference>
<dbReference type="PANTHER" id="PTHR46670">
    <property type="entry name" value="ENDO/EXONUCLEASE/PHOSPHATASE DOMAIN-CONTAINING PROTEIN"/>
    <property type="match status" value="1"/>
</dbReference>
<dbReference type="PROSITE" id="PS50878">
    <property type="entry name" value="RT_POL"/>
    <property type="match status" value="1"/>
</dbReference>
<dbReference type="EMBL" id="CACRXK020000555">
    <property type="protein sequence ID" value="CAB3982917.1"/>
    <property type="molecule type" value="Genomic_DNA"/>
</dbReference>
<evidence type="ECO:0000313" key="1">
    <source>
        <dbReference type="EMBL" id="CAB3982917.1"/>
    </source>
</evidence>
<protein>
    <submittedName>
        <fullName evidence="1">Uncharacterized protein</fullName>
    </submittedName>
</protein>
<keyword evidence="2" id="KW-1185">Reference proteome</keyword>